<evidence type="ECO:0000313" key="7">
    <source>
        <dbReference type="Proteomes" id="UP001150538"/>
    </source>
</evidence>
<evidence type="ECO:0000313" key="6">
    <source>
        <dbReference type="EMBL" id="KAJ1922243.1"/>
    </source>
</evidence>
<dbReference type="GO" id="GO:0016020">
    <property type="term" value="C:membrane"/>
    <property type="evidence" value="ECO:0007669"/>
    <property type="project" value="UniProtKB-SubCell"/>
</dbReference>
<comment type="subcellular location">
    <subcellularLocation>
        <location evidence="1">Membrane</location>
        <topology evidence="1">Lipid-anchor</topology>
    </subcellularLocation>
</comment>
<evidence type="ECO:0000256" key="2">
    <source>
        <dbReference type="ARBA" id="ARBA00005778"/>
    </source>
</evidence>
<feature type="domain" description="CYRIA/CYRIB Rac1 binding" evidence="5">
    <location>
        <begin position="52"/>
        <end position="328"/>
    </location>
</feature>
<comment type="similarity">
    <text evidence="2">Belongs to the CYRI family.</text>
</comment>
<comment type="caution">
    <text evidence="6">The sequence shown here is derived from an EMBL/GenBank/DDBJ whole genome shotgun (WGS) entry which is preliminary data.</text>
</comment>
<reference evidence="6" key="1">
    <citation type="submission" date="2022-07" db="EMBL/GenBank/DDBJ databases">
        <title>Phylogenomic reconstructions and comparative analyses of Kickxellomycotina fungi.</title>
        <authorList>
            <person name="Reynolds N.K."/>
            <person name="Stajich J.E."/>
            <person name="Barry K."/>
            <person name="Grigoriev I.V."/>
            <person name="Crous P."/>
            <person name="Smith M.E."/>
        </authorList>
    </citation>
    <scope>NUCLEOTIDE SEQUENCE</scope>
    <source>
        <strain evidence="6">NBRC 100468</strain>
    </source>
</reference>
<sequence length="333" mass="37538">MGSVISALRGSSFPFTAPFHADGFSSQANISALESRYAGLVLRLEDAPLGAEADEFLYEGRQLIEELKHYRDCTKEIQAALMQPTRENEHAAWRVLGGNINFLRRAHAYGVRLEHETSRLLESLNISSLTQLQGSQCADDQPRAELFFAKISQFSFEFDKYKMSARSLQNDFSYYRRTLSRMRDSEDPHITEGIIDADIANQMSLFYAYPNPMFRIIINSATNYSQKNDTNSFLELLAALKIACANMLKNSGYDEETKQRALTILTASSILFDWIDTNGVFVPSSSINVVTVINAIKQHAGKKEEEYMDALRIHTKTLKGPGVPRKVKSMMGF</sequence>
<dbReference type="InterPro" id="IPR039789">
    <property type="entry name" value="CYRI"/>
</dbReference>
<gene>
    <name evidence="6" type="ORF">H4219_000105</name>
</gene>
<protein>
    <recommendedName>
        <fullName evidence="5">CYRIA/CYRIB Rac1 binding domain-containing protein</fullName>
    </recommendedName>
</protein>
<dbReference type="OrthoDB" id="60973at2759"/>
<evidence type="ECO:0000256" key="1">
    <source>
        <dbReference type="ARBA" id="ARBA00004635"/>
    </source>
</evidence>
<evidence type="ECO:0000259" key="5">
    <source>
        <dbReference type="Pfam" id="PF07159"/>
    </source>
</evidence>
<proteinExistence type="inferred from homology"/>
<keyword evidence="7" id="KW-1185">Reference proteome</keyword>
<dbReference type="GO" id="GO:0031267">
    <property type="term" value="F:small GTPase binding"/>
    <property type="evidence" value="ECO:0007669"/>
    <property type="project" value="InterPro"/>
</dbReference>
<dbReference type="EMBL" id="JANBPU010000001">
    <property type="protein sequence ID" value="KAJ1922243.1"/>
    <property type="molecule type" value="Genomic_DNA"/>
</dbReference>
<evidence type="ECO:0000256" key="3">
    <source>
        <dbReference type="ARBA" id="ARBA00023136"/>
    </source>
</evidence>
<dbReference type="Proteomes" id="UP001150538">
    <property type="component" value="Unassembled WGS sequence"/>
</dbReference>
<keyword evidence="3" id="KW-0472">Membrane</keyword>
<organism evidence="6 7">
    <name type="scientific">Mycoemilia scoparia</name>
    <dbReference type="NCBI Taxonomy" id="417184"/>
    <lineage>
        <taxon>Eukaryota</taxon>
        <taxon>Fungi</taxon>
        <taxon>Fungi incertae sedis</taxon>
        <taxon>Zoopagomycota</taxon>
        <taxon>Kickxellomycotina</taxon>
        <taxon>Kickxellomycetes</taxon>
        <taxon>Kickxellales</taxon>
        <taxon>Kickxellaceae</taxon>
        <taxon>Mycoemilia</taxon>
    </lineage>
</organism>
<dbReference type="PANTHER" id="PTHR12422">
    <property type="entry name" value="GH09096P"/>
    <property type="match status" value="1"/>
</dbReference>
<dbReference type="AlphaFoldDB" id="A0A9W8A3T0"/>
<accession>A0A9W8A3T0</accession>
<evidence type="ECO:0000256" key="4">
    <source>
        <dbReference type="ARBA" id="ARBA00023288"/>
    </source>
</evidence>
<dbReference type="InterPro" id="IPR009828">
    <property type="entry name" value="CYRIA/CYRIB_Rac1-bd"/>
</dbReference>
<name>A0A9W8A3T0_9FUNG</name>
<dbReference type="GO" id="GO:0030833">
    <property type="term" value="P:regulation of actin filament polymerization"/>
    <property type="evidence" value="ECO:0007669"/>
    <property type="project" value="InterPro"/>
</dbReference>
<keyword evidence="4" id="KW-0449">Lipoprotein</keyword>
<dbReference type="Pfam" id="PF07159">
    <property type="entry name" value="CYRIA-B_Rac1-bd"/>
    <property type="match status" value="1"/>
</dbReference>